<dbReference type="GO" id="GO:0019867">
    <property type="term" value="C:outer membrane"/>
    <property type="evidence" value="ECO:0007669"/>
    <property type="project" value="InterPro"/>
</dbReference>
<name>A0A6L3T4H8_9HYPH</name>
<comment type="subcellular location">
    <subcellularLocation>
        <location evidence="1">Membrane</location>
    </subcellularLocation>
</comment>
<keyword evidence="3" id="KW-0472">Membrane</keyword>
<dbReference type="AlphaFoldDB" id="A0A6L3T4H8"/>
<dbReference type="Proteomes" id="UP000474159">
    <property type="component" value="Unassembled WGS sequence"/>
</dbReference>
<keyword evidence="2" id="KW-1134">Transmembrane beta strand</keyword>
<evidence type="ECO:0000313" key="6">
    <source>
        <dbReference type="Proteomes" id="UP000474159"/>
    </source>
</evidence>
<dbReference type="Pfam" id="PF01103">
    <property type="entry name" value="Omp85"/>
    <property type="match status" value="1"/>
</dbReference>
<dbReference type="PANTHER" id="PTHR12815:SF42">
    <property type="entry name" value="BACTERIAL SURFACE ANTIGEN (D15) DOMAIN-CONTAINING PROTEIN"/>
    <property type="match status" value="1"/>
</dbReference>
<dbReference type="Gene3D" id="2.40.160.50">
    <property type="entry name" value="membrane protein fhac: a member of the omp85/tpsb transporter family"/>
    <property type="match status" value="1"/>
</dbReference>
<evidence type="ECO:0000256" key="2">
    <source>
        <dbReference type="ARBA" id="ARBA00022452"/>
    </source>
</evidence>
<accession>A0A6L3T4H8</accession>
<dbReference type="EMBL" id="VZZK01000007">
    <property type="protein sequence ID" value="KAB1079960.1"/>
    <property type="molecule type" value="Genomic_DNA"/>
</dbReference>
<dbReference type="RefSeq" id="WP_150999754.1">
    <property type="nucleotide sequence ID" value="NZ_BPQY01000482.1"/>
</dbReference>
<keyword evidence="2" id="KW-0812">Transmembrane</keyword>
<evidence type="ECO:0000259" key="4">
    <source>
        <dbReference type="Pfam" id="PF01103"/>
    </source>
</evidence>
<dbReference type="OrthoDB" id="9769707at2"/>
<dbReference type="InterPro" id="IPR000184">
    <property type="entry name" value="Bac_surfAg_D15"/>
</dbReference>
<organism evidence="5 6">
    <name type="scientific">Methylobacterium soli</name>
    <dbReference type="NCBI Taxonomy" id="553447"/>
    <lineage>
        <taxon>Bacteria</taxon>
        <taxon>Pseudomonadati</taxon>
        <taxon>Pseudomonadota</taxon>
        <taxon>Alphaproteobacteria</taxon>
        <taxon>Hyphomicrobiales</taxon>
        <taxon>Methylobacteriaceae</taxon>
        <taxon>Methylobacterium</taxon>
    </lineage>
</organism>
<evidence type="ECO:0000256" key="1">
    <source>
        <dbReference type="ARBA" id="ARBA00004370"/>
    </source>
</evidence>
<protein>
    <submittedName>
        <fullName evidence="5">Outer membrane protein assembly factor</fullName>
    </submittedName>
</protein>
<feature type="domain" description="Bacterial surface antigen (D15)" evidence="4">
    <location>
        <begin position="320"/>
        <end position="633"/>
    </location>
</feature>
<reference evidence="5 6" key="1">
    <citation type="submission" date="2019-09" db="EMBL/GenBank/DDBJ databases">
        <title>YIM 48816 draft genome.</title>
        <authorList>
            <person name="Jiang L."/>
        </authorList>
    </citation>
    <scope>NUCLEOTIDE SEQUENCE [LARGE SCALE GENOMIC DNA]</scope>
    <source>
        <strain evidence="5 6">YIM 48816</strain>
    </source>
</reference>
<dbReference type="Gene3D" id="3.10.20.310">
    <property type="entry name" value="membrane protein fhac"/>
    <property type="match status" value="1"/>
</dbReference>
<evidence type="ECO:0000256" key="3">
    <source>
        <dbReference type="ARBA" id="ARBA00023136"/>
    </source>
</evidence>
<comment type="caution">
    <text evidence="5">The sequence shown here is derived from an EMBL/GenBank/DDBJ whole genome shotgun (WGS) entry which is preliminary data.</text>
</comment>
<dbReference type="InterPro" id="IPR039910">
    <property type="entry name" value="D15-like"/>
</dbReference>
<dbReference type="PANTHER" id="PTHR12815">
    <property type="entry name" value="SORTING AND ASSEMBLY MACHINERY SAMM50 PROTEIN FAMILY MEMBER"/>
    <property type="match status" value="1"/>
</dbReference>
<evidence type="ECO:0000313" key="5">
    <source>
        <dbReference type="EMBL" id="KAB1079960.1"/>
    </source>
</evidence>
<keyword evidence="6" id="KW-1185">Reference proteome</keyword>
<gene>
    <name evidence="5" type="ORF">F6X53_09060</name>
</gene>
<proteinExistence type="predicted"/>
<sequence length="633" mass="67595">MTQTASAFDLFGLFGSEEAPPAPNAGALPYSVKVSGADDEDLLKALQDTSALYRLRQEPPPDGDGLVRRAEADLRRLPEALSGYGYYAGRVAIRVDGVAIGGEASLAPAARAAEASRNRALVPVRIALDPGPLYTLRSVTVRDSRGRSFTEEVLPARFTRVDEAVPARSATVLAREARIVDRFRSLGHPFAKVVSRDPVVDDAAHVMDVTFTVDPGPLAGLGSVALRGTEDIDPAVVRSFIYAEPGDPYSPRAIADIRRSVAKVEGLGSVRVREGETLDPQGNLPIFVDVTERERNLIGVAARYSTVDGPGIRAYYANRNLFGGGETLRVDADLYYLGNDLYATQRKLAGIDSNGLGGRLSATFVKPALWGTRNDLVANAFAGREAQQSYVADAAGGTVGIRHRFSDTFFAQLGVEGQAGRSQDALGKVDYRLVGVPLSVSYDSTDNLLDPTEGVRLTASATPYAGFLGSDPSIFVAKAQGSTYYAFDDEARYILAGRLGFGSISGARLEDIPANIRFFAGGGGSVRGYPYRTLGPRGPFNLPIGGRSLLEASLEARIKVTDTIGVVPFFDAGTAFAGSLPDFNERIRYAAGIGLRYYTGIGPIRVDLAFPLNRIKGNHERPAALYISLGQAF</sequence>